<keyword evidence="4" id="KW-1185">Reference proteome</keyword>
<organism evidence="2 3">
    <name type="scientific">Chryseobacterium piscicola</name>
    <dbReference type="NCBI Taxonomy" id="551459"/>
    <lineage>
        <taxon>Bacteria</taxon>
        <taxon>Pseudomonadati</taxon>
        <taxon>Bacteroidota</taxon>
        <taxon>Flavobacteriia</taxon>
        <taxon>Flavobacteriales</taxon>
        <taxon>Weeksellaceae</taxon>
        <taxon>Chryseobacterium group</taxon>
        <taxon>Chryseobacterium</taxon>
    </lineage>
</organism>
<dbReference type="RefSeq" id="WP_076451504.1">
    <property type="nucleotide sequence ID" value="NZ_FTOJ01000004.1"/>
</dbReference>
<proteinExistence type="predicted"/>
<dbReference type="EMBL" id="FTOJ01000004">
    <property type="protein sequence ID" value="SIS82781.1"/>
    <property type="molecule type" value="Genomic_DNA"/>
</dbReference>
<evidence type="ECO:0000313" key="3">
    <source>
        <dbReference type="Proteomes" id="UP000186246"/>
    </source>
</evidence>
<dbReference type="Gene3D" id="3.40.630.30">
    <property type="match status" value="1"/>
</dbReference>
<dbReference type="OrthoDB" id="240921at2"/>
<protein>
    <recommendedName>
        <fullName evidence="5">8-amino-7-oxononanoate synthase</fullName>
    </recommendedName>
</protein>
<dbReference type="SUPFAM" id="SSF55729">
    <property type="entry name" value="Acyl-CoA N-acyltransferases (Nat)"/>
    <property type="match status" value="1"/>
</dbReference>
<evidence type="ECO:0000313" key="4">
    <source>
        <dbReference type="Proteomes" id="UP000238314"/>
    </source>
</evidence>
<evidence type="ECO:0008006" key="5">
    <source>
        <dbReference type="Google" id="ProtNLM"/>
    </source>
</evidence>
<dbReference type="Proteomes" id="UP000186246">
    <property type="component" value="Unassembled WGS sequence"/>
</dbReference>
<dbReference type="STRING" id="551459.SAMN05421796_10495"/>
<accession>A0A1N7M9Y9</accession>
<dbReference type="AlphaFoldDB" id="A0A1N7M9Y9"/>
<gene>
    <name evidence="1" type="ORF">B0A70_00880</name>
    <name evidence="2" type="ORF">SAMN05421796_10495</name>
</gene>
<name>A0A1N7M9Y9_9FLAO</name>
<dbReference type="InterPro" id="IPR016181">
    <property type="entry name" value="Acyl_CoA_acyltransferase"/>
</dbReference>
<sequence length="377" mass="44722">MEYTFKIYLSANELPLDWENIVGKYNILLSKSYFEALDDAKPENMVCYFAAFFSDEILIGGALFQYLSFIDHPTFQKKEIGCDVKNFLAKKLSKDVMFIGNNMLTGQNGFYFIKEKISTKEASILLDKATEFMQKKYRKSSLIIYKDFQSKFMDLFQSKNYDKYFRFSVQPNMMLKIKDCWGTYEDYLNDFSTKYRSRAKTARKKSNEIEKRELNLNETKKWSVRINLLYQNVADNAPFNTFFLPKNHFYRLQESMKGNFRIFGYFLDDEMIGFYSLILNNEDIDTYFLGYDKDLQKEKQIYLNMLLDMVEFGINEKYTRIIFGRTALDIKSTIGAEPFEIFGLIKHNNSLINPFMERIFPSLSPKTDWVQRKPFKV</sequence>
<dbReference type="Proteomes" id="UP000238314">
    <property type="component" value="Unassembled WGS sequence"/>
</dbReference>
<evidence type="ECO:0000313" key="2">
    <source>
        <dbReference type="EMBL" id="SIS82781.1"/>
    </source>
</evidence>
<reference evidence="1 4" key="1">
    <citation type="submission" date="2016-11" db="EMBL/GenBank/DDBJ databases">
        <title>Whole genomes of Flavobacteriaceae.</title>
        <authorList>
            <person name="Stine C."/>
            <person name="Li C."/>
            <person name="Tadesse D."/>
        </authorList>
    </citation>
    <scope>NUCLEOTIDE SEQUENCE [LARGE SCALE GENOMIC DNA]</scope>
    <source>
        <strain evidence="1 4">DSM 21068</strain>
    </source>
</reference>
<reference evidence="2" key="3">
    <citation type="submission" date="2017-01" db="EMBL/GenBank/DDBJ databases">
        <authorList>
            <person name="Mah S.A."/>
            <person name="Swanson W.J."/>
            <person name="Moy G.W."/>
            <person name="Vacquier V.D."/>
        </authorList>
    </citation>
    <scope>NUCLEOTIDE SEQUENCE [LARGE SCALE GENOMIC DNA]</scope>
    <source>
        <strain evidence="2">DSM 21068</strain>
    </source>
</reference>
<dbReference type="EMBL" id="MUGO01000001">
    <property type="protein sequence ID" value="PQA98169.1"/>
    <property type="molecule type" value="Genomic_DNA"/>
</dbReference>
<evidence type="ECO:0000313" key="1">
    <source>
        <dbReference type="EMBL" id="PQA98169.1"/>
    </source>
</evidence>
<reference evidence="3" key="2">
    <citation type="submission" date="2017-01" db="EMBL/GenBank/DDBJ databases">
        <authorList>
            <person name="Varghese N."/>
            <person name="Submissions S."/>
        </authorList>
    </citation>
    <scope>NUCLEOTIDE SEQUENCE [LARGE SCALE GENOMIC DNA]</scope>
    <source>
        <strain evidence="3">DSM 21068</strain>
    </source>
</reference>